<protein>
    <submittedName>
        <fullName evidence="1">Uncharacterized protein</fullName>
    </submittedName>
</protein>
<comment type="caution">
    <text evidence="1">The sequence shown here is derived from an EMBL/GenBank/DDBJ whole genome shotgun (WGS) entry which is preliminary data.</text>
</comment>
<evidence type="ECO:0000313" key="2">
    <source>
        <dbReference type="Proteomes" id="UP001153331"/>
    </source>
</evidence>
<organism evidence="1 2">
    <name type="scientific">Boeremia exigua</name>
    <dbReference type="NCBI Taxonomy" id="749465"/>
    <lineage>
        <taxon>Eukaryota</taxon>
        <taxon>Fungi</taxon>
        <taxon>Dikarya</taxon>
        <taxon>Ascomycota</taxon>
        <taxon>Pezizomycotina</taxon>
        <taxon>Dothideomycetes</taxon>
        <taxon>Pleosporomycetidae</taxon>
        <taxon>Pleosporales</taxon>
        <taxon>Pleosporineae</taxon>
        <taxon>Didymellaceae</taxon>
        <taxon>Boeremia</taxon>
    </lineage>
</organism>
<accession>A0ACC2I861</accession>
<sequence length="604" mass="67305">MTPIVDLQAAAMPELYSAMPPNPQINVLYLAPGQEIISPEQLEASNPEMLATRGGSQLAKMSPSMLVKYAERTSILIPKLFAAYAYGPLDRDIGDFGSVYDTYIFMELIEGEDLGRSWGNCTSTEKEMISADLKKHITELRALPMPGYIGSVDEGPVTDIILEWSTPSKGPFKSVKEFNTTIADTFVAKSKSQVGPYIRGMLDAHKHKIVFTHGDLRPRNIVVRNGRVTAIIDWEMAGWYPEYWEFAKAFYLEAFAEDWASHLLDVLTPYYCEQLMYERLMVILIIGRLASLEELKVVAILCTFSTTAITMGNLIGCYVVLLLAPTGLLLFPVSVLVLVLERISKYLLLEHTYSDYRSGASMITLSGRNSTDDADIDVTMRIDSAPSIAILGVCAAAYIVCAIDAFGIWELKKIEGAHGHYRVWAWTAMISNVLLVALSLGVFGWATSLQSSSGWQSYDDVQRQNQEFTRETWACQIERFYQEEDWASAACGTAKATRFLLIPMAIFALLVIVSLWVLIRQRGGFKWLCGGKGRYAGFDNAYELQQSGTPLPYAQAPPQWVPQPAPQPYYVVQPTQRWGSPPVPQMSSQESKTTGTADERAVFR</sequence>
<dbReference type="EMBL" id="JAPHNI010000415">
    <property type="protein sequence ID" value="KAJ8111343.1"/>
    <property type="molecule type" value="Genomic_DNA"/>
</dbReference>
<dbReference type="Proteomes" id="UP001153331">
    <property type="component" value="Unassembled WGS sequence"/>
</dbReference>
<gene>
    <name evidence="1" type="ORF">OPT61_g6038</name>
</gene>
<name>A0ACC2I861_9PLEO</name>
<evidence type="ECO:0000313" key="1">
    <source>
        <dbReference type="EMBL" id="KAJ8111343.1"/>
    </source>
</evidence>
<reference evidence="1" key="1">
    <citation type="submission" date="2022-11" db="EMBL/GenBank/DDBJ databases">
        <title>Genome Sequence of Boeremia exigua.</title>
        <authorList>
            <person name="Buettner E."/>
        </authorList>
    </citation>
    <scope>NUCLEOTIDE SEQUENCE</scope>
    <source>
        <strain evidence="1">CU02</strain>
    </source>
</reference>
<proteinExistence type="predicted"/>
<keyword evidence="2" id="KW-1185">Reference proteome</keyword>